<accession>A0A8J7GSJ5</accession>
<organism evidence="2 3">
    <name type="scientific">Longispora fulva</name>
    <dbReference type="NCBI Taxonomy" id="619741"/>
    <lineage>
        <taxon>Bacteria</taxon>
        <taxon>Bacillati</taxon>
        <taxon>Actinomycetota</taxon>
        <taxon>Actinomycetes</taxon>
        <taxon>Micromonosporales</taxon>
        <taxon>Micromonosporaceae</taxon>
        <taxon>Longispora</taxon>
    </lineage>
</organism>
<keyword evidence="1" id="KW-0812">Transmembrane</keyword>
<feature type="transmembrane region" description="Helical" evidence="1">
    <location>
        <begin position="223"/>
        <end position="244"/>
    </location>
</feature>
<keyword evidence="1" id="KW-0472">Membrane</keyword>
<feature type="transmembrane region" description="Helical" evidence="1">
    <location>
        <begin position="401"/>
        <end position="419"/>
    </location>
</feature>
<evidence type="ECO:0000313" key="2">
    <source>
        <dbReference type="EMBL" id="MBG6137879.1"/>
    </source>
</evidence>
<evidence type="ECO:0000256" key="1">
    <source>
        <dbReference type="SAM" id="Phobius"/>
    </source>
</evidence>
<dbReference type="Proteomes" id="UP000622552">
    <property type="component" value="Unassembled WGS sequence"/>
</dbReference>
<feature type="transmembrane region" description="Helical" evidence="1">
    <location>
        <begin position="376"/>
        <end position="394"/>
    </location>
</feature>
<dbReference type="EMBL" id="JADOUF010000001">
    <property type="protein sequence ID" value="MBG6137879.1"/>
    <property type="molecule type" value="Genomic_DNA"/>
</dbReference>
<keyword evidence="1" id="KW-1133">Transmembrane helix</keyword>
<feature type="transmembrane region" description="Helical" evidence="1">
    <location>
        <begin position="200"/>
        <end position="217"/>
    </location>
</feature>
<proteinExistence type="predicted"/>
<name>A0A8J7GSJ5_9ACTN</name>
<keyword evidence="3" id="KW-1185">Reference proteome</keyword>
<feature type="transmembrane region" description="Helical" evidence="1">
    <location>
        <begin position="340"/>
        <end position="364"/>
    </location>
</feature>
<feature type="transmembrane region" description="Helical" evidence="1">
    <location>
        <begin position="425"/>
        <end position="444"/>
    </location>
</feature>
<protein>
    <submittedName>
        <fullName evidence="2">Uncharacterized protein</fullName>
    </submittedName>
</protein>
<feature type="transmembrane region" description="Helical" evidence="1">
    <location>
        <begin position="116"/>
        <end position="138"/>
    </location>
</feature>
<reference evidence="2" key="1">
    <citation type="submission" date="2020-11" db="EMBL/GenBank/DDBJ databases">
        <title>Sequencing the genomes of 1000 actinobacteria strains.</title>
        <authorList>
            <person name="Klenk H.-P."/>
        </authorList>
    </citation>
    <scope>NUCLEOTIDE SEQUENCE</scope>
    <source>
        <strain evidence="2">DSM 45356</strain>
    </source>
</reference>
<dbReference type="RefSeq" id="WP_197004694.1">
    <property type="nucleotide sequence ID" value="NZ_BONS01000017.1"/>
</dbReference>
<sequence>MTDTVPLRLVDPVDALATKVSDRCGLAIDPLQIAAMLESDGMTDRMATQDYGYKDVFALAEDIYRRIPHRGPGEPLPRPDRIQALRELSHGLLYTMPSAVFPAVAFLLGARNTITGMVYATAFGWVWTMGWTSVAYRMTGHGRTDLAAKVLRRSLLFGVTLPSLVGIPFLSPGAWALAVAQLAFQLAGGILLFHRREPVLFALSAPAVGVGLGFLFGGGTRPLAVAAVAAAGACVLLVCVFAVLQVVRVPAVKEPAIRIRAEVPRALPVIGYAALSALYLLSADARLDQPRLDLALAVTPIVLGMGVLEWRARRFGERSLGLLRRTRYPAEFRRRVLRAFAVDLVVAVGTLACLALVLAAFLYGHGQLSRLGAASLAGHVLLGGAYFTGFLLINQARFGRLLGVLGCVVAGYLGAVAYLGPDRQVPVFGACSALLVFGLVIGLLPDLGQVWRYASY</sequence>
<feature type="transmembrane region" description="Helical" evidence="1">
    <location>
        <begin position="150"/>
        <end position="169"/>
    </location>
</feature>
<gene>
    <name evidence="2" type="ORF">IW245_004073</name>
</gene>
<evidence type="ECO:0000313" key="3">
    <source>
        <dbReference type="Proteomes" id="UP000622552"/>
    </source>
</evidence>
<comment type="caution">
    <text evidence="2">The sequence shown here is derived from an EMBL/GenBank/DDBJ whole genome shotgun (WGS) entry which is preliminary data.</text>
</comment>
<feature type="transmembrane region" description="Helical" evidence="1">
    <location>
        <begin position="91"/>
        <end position="110"/>
    </location>
</feature>
<feature type="transmembrane region" description="Helical" evidence="1">
    <location>
        <begin position="265"/>
        <end position="282"/>
    </location>
</feature>
<dbReference type="AlphaFoldDB" id="A0A8J7GSJ5"/>